<keyword evidence="2" id="KW-1185">Reference proteome</keyword>
<dbReference type="EMBL" id="JANBOH010000278">
    <property type="protein sequence ID" value="KAJ1643236.1"/>
    <property type="molecule type" value="Genomic_DNA"/>
</dbReference>
<feature type="non-terminal residue" evidence="1">
    <location>
        <position position="257"/>
    </location>
</feature>
<comment type="caution">
    <text evidence="1">The sequence shown here is derived from an EMBL/GenBank/DDBJ whole genome shotgun (WGS) entry which is preliminary data.</text>
</comment>
<dbReference type="Proteomes" id="UP001145021">
    <property type="component" value="Unassembled WGS sequence"/>
</dbReference>
<evidence type="ECO:0000313" key="1">
    <source>
        <dbReference type="EMBL" id="KAJ1643236.1"/>
    </source>
</evidence>
<gene>
    <name evidence="1" type="ORF">LPJ64_004980</name>
</gene>
<evidence type="ECO:0000313" key="2">
    <source>
        <dbReference type="Proteomes" id="UP001145021"/>
    </source>
</evidence>
<proteinExistence type="predicted"/>
<reference evidence="1" key="1">
    <citation type="submission" date="2022-07" db="EMBL/GenBank/DDBJ databases">
        <title>Phylogenomic reconstructions and comparative analyses of Kickxellomycotina fungi.</title>
        <authorList>
            <person name="Reynolds N.K."/>
            <person name="Stajich J.E."/>
            <person name="Barry K."/>
            <person name="Grigoriev I.V."/>
            <person name="Crous P."/>
            <person name="Smith M.E."/>
        </authorList>
    </citation>
    <scope>NUCLEOTIDE SEQUENCE</scope>
    <source>
        <strain evidence="1">NBRC 105413</strain>
    </source>
</reference>
<dbReference type="AlphaFoldDB" id="A0A9W8CII1"/>
<accession>A0A9W8CII1</accession>
<organism evidence="1 2">
    <name type="scientific">Coemansia asiatica</name>
    <dbReference type="NCBI Taxonomy" id="1052880"/>
    <lineage>
        <taxon>Eukaryota</taxon>
        <taxon>Fungi</taxon>
        <taxon>Fungi incertae sedis</taxon>
        <taxon>Zoopagomycota</taxon>
        <taxon>Kickxellomycotina</taxon>
        <taxon>Kickxellomycetes</taxon>
        <taxon>Kickxellales</taxon>
        <taxon>Kickxellaceae</taxon>
        <taxon>Coemansia</taxon>
    </lineage>
</organism>
<sequence>MNLYTIFVPKRVDVPNADALMCNNATEDNTIAEFYDTVEEEDFEKFAQIAKSKNNCVSHFFVVNRGYDYFVVDTDNPSVNYKFSAFLKYNIIHNLAAKKATIQYFIEEEKHLHEREAPTKRDPNFQLRDNKGILLKENEKFTLEIFKPACEDNDYDEEEDDDYEPEPDYVNVFQDSTSELPIIHGSVGYSEIFGFKVIDGITYLTHDDKFVCINPEESYPQIVIDSKIPSKECRIHIHYAKDGNIMLSRWDDKVYAY</sequence>
<protein>
    <submittedName>
        <fullName evidence="1">Uncharacterized protein</fullName>
    </submittedName>
</protein>
<name>A0A9W8CII1_9FUNG</name>